<evidence type="ECO:0000313" key="2">
    <source>
        <dbReference type="EMBL" id="TCP28019.1"/>
    </source>
</evidence>
<dbReference type="Proteomes" id="UP000294564">
    <property type="component" value="Unassembled WGS sequence"/>
</dbReference>
<name>A0A4R2P074_9FLAO</name>
<protein>
    <submittedName>
        <fullName evidence="2">Uncharacterized protein</fullName>
    </submittedName>
</protein>
<proteinExistence type="predicted"/>
<accession>A0A4R2P074</accession>
<keyword evidence="3" id="KW-1185">Reference proteome</keyword>
<dbReference type="EMBL" id="SLXM01000001">
    <property type="protein sequence ID" value="TCP28019.1"/>
    <property type="molecule type" value="Genomic_DNA"/>
</dbReference>
<evidence type="ECO:0000256" key="1">
    <source>
        <dbReference type="SAM" id="Phobius"/>
    </source>
</evidence>
<dbReference type="AlphaFoldDB" id="A0A4R2P074"/>
<sequence>MIIKFFKSFDYPNLIFFVLSIIWFSVTFGLEGFVALMFFWLSIKGIKLVVNKHVKEANQAFIRYILYLIVGVIIAFTYIIMNSQAM</sequence>
<organism evidence="2 3">
    <name type="scientific">Tenacibaculum skagerrakense</name>
    <dbReference type="NCBI Taxonomy" id="186571"/>
    <lineage>
        <taxon>Bacteria</taxon>
        <taxon>Pseudomonadati</taxon>
        <taxon>Bacteroidota</taxon>
        <taxon>Flavobacteriia</taxon>
        <taxon>Flavobacteriales</taxon>
        <taxon>Flavobacteriaceae</taxon>
        <taxon>Tenacibaculum</taxon>
    </lineage>
</organism>
<keyword evidence="1" id="KW-0472">Membrane</keyword>
<keyword evidence="1" id="KW-0812">Transmembrane</keyword>
<feature type="transmembrane region" description="Helical" evidence="1">
    <location>
        <begin position="61"/>
        <end position="81"/>
    </location>
</feature>
<reference evidence="2 3" key="1">
    <citation type="submission" date="2019-03" db="EMBL/GenBank/DDBJ databases">
        <title>Genomic Encyclopedia of Type Strains, Phase IV (KMG-IV): sequencing the most valuable type-strain genomes for metagenomic binning, comparative biology and taxonomic classification.</title>
        <authorList>
            <person name="Goeker M."/>
        </authorList>
    </citation>
    <scope>NUCLEOTIDE SEQUENCE [LARGE SCALE GENOMIC DNA]</scope>
    <source>
        <strain evidence="2 3">DSM 14836</strain>
    </source>
</reference>
<gene>
    <name evidence="2" type="ORF">EV195_101178</name>
</gene>
<keyword evidence="1" id="KW-1133">Transmembrane helix</keyword>
<evidence type="ECO:0000313" key="3">
    <source>
        <dbReference type="Proteomes" id="UP000294564"/>
    </source>
</evidence>
<comment type="caution">
    <text evidence="2">The sequence shown here is derived from an EMBL/GenBank/DDBJ whole genome shotgun (WGS) entry which is preliminary data.</text>
</comment>
<feature type="transmembrane region" description="Helical" evidence="1">
    <location>
        <begin position="14"/>
        <end position="41"/>
    </location>
</feature>